<dbReference type="Pfam" id="PF14172">
    <property type="entry name" value="DUF4309"/>
    <property type="match status" value="1"/>
</dbReference>
<evidence type="ECO:0000256" key="1">
    <source>
        <dbReference type="ARBA" id="ARBA00001231"/>
    </source>
</evidence>
<dbReference type="InterPro" id="IPR017853">
    <property type="entry name" value="GH"/>
</dbReference>
<feature type="domain" description="Glycoside hydrolase family 3 N-terminal" evidence="7">
    <location>
        <begin position="208"/>
        <end position="530"/>
    </location>
</feature>
<keyword evidence="9" id="KW-1185">Reference proteome</keyword>
<comment type="catalytic activity">
    <reaction evidence="1">
        <text>Hydrolysis of terminal non-reducing N-acetyl-D-hexosamine residues in N-acetyl-beta-D-hexosaminides.</text>
        <dbReference type="EC" id="3.2.1.52"/>
    </reaction>
</comment>
<dbReference type="InterPro" id="IPR036962">
    <property type="entry name" value="Glyco_hydro_3_N_sf"/>
</dbReference>
<dbReference type="NCBIfam" id="NF003740">
    <property type="entry name" value="PRK05337.1"/>
    <property type="match status" value="1"/>
</dbReference>
<dbReference type="Proteomes" id="UP000030595">
    <property type="component" value="Unassembled WGS sequence"/>
</dbReference>
<evidence type="ECO:0000256" key="5">
    <source>
        <dbReference type="ARBA" id="ARBA00023295"/>
    </source>
</evidence>
<sequence length="562" mass="62273">MLKKGIYLILLLAIIAAGVFIFMNFNSTKPNTDSNTKQEQEIEAGGTDKVETPEQLVSKILSLSKEGKIIDFPYQAGVSEIDEINEALGEPTITDESILGNYVTYSNDVTVGYQDNLSFDLRSYDKRLQQIHLSNIKEVQGEPTETKYYKDDTTDQIILIYQVNSTYQLKWILPNPTELNSDPVVHHISIYTKPPVSAEVLTLLKGMTLEEKIGQMIFAGVDGTTFDSHALSLIHDYKVGGIIFNKKNFSSSEQTIQYLNKIRYENTSNKIPLFFGVDQEGGIVAKLPGNLTPIPTNLEIGKVNNIDFSNSIGQLLGKEVKAYGFNMNFAPVLDINSNPNNPVIGNRSFGNSADLVSRLGIATMKGIQSENIIAVVKHFPGHGDTSTDSHLELPRVNKSLEELQQLELLPFQQAITEGADVVMIAHILLPNIDSTNPSSMSKVVISDILRNQLQYDGVVITDDMTMEAIIDNFDIGDASVQSVKAGSDIVMVAHGFENAADIFESLKTAVENGELSEERIDESIIRILQLKEKYQLKDEQIQSFNINTLNEQIKGVLNEYNG</sequence>
<dbReference type="PANTHER" id="PTHR30480">
    <property type="entry name" value="BETA-HEXOSAMINIDASE-RELATED"/>
    <property type="match status" value="1"/>
</dbReference>
<comment type="similarity">
    <text evidence="2">Belongs to the glycosyl hydrolase 3 family.</text>
</comment>
<protein>
    <recommendedName>
        <fullName evidence="3">beta-N-acetylhexosaminidase</fullName>
        <ecNumber evidence="3">3.2.1.52</ecNumber>
    </recommendedName>
</protein>
<dbReference type="GO" id="GO:0004563">
    <property type="term" value="F:beta-N-acetylhexosaminidase activity"/>
    <property type="evidence" value="ECO:0007669"/>
    <property type="project" value="UniProtKB-EC"/>
</dbReference>
<evidence type="ECO:0000256" key="4">
    <source>
        <dbReference type="ARBA" id="ARBA00022801"/>
    </source>
</evidence>
<keyword evidence="6" id="KW-0472">Membrane</keyword>
<reference evidence="8 9" key="1">
    <citation type="submission" date="2014-02" db="EMBL/GenBank/DDBJ databases">
        <title>Draft genome sequence of Lysinibacillus massiliensis CCUG 49529.</title>
        <authorList>
            <person name="Zhang F."/>
            <person name="Wang G."/>
            <person name="Zhang L."/>
        </authorList>
    </citation>
    <scope>NUCLEOTIDE SEQUENCE [LARGE SCALE GENOMIC DNA]</scope>
    <source>
        <strain evidence="8 9">CCUG 49529</strain>
    </source>
</reference>
<evidence type="ECO:0000256" key="3">
    <source>
        <dbReference type="ARBA" id="ARBA00012663"/>
    </source>
</evidence>
<dbReference type="InterPro" id="IPR025453">
    <property type="entry name" value="DUF4309"/>
</dbReference>
<dbReference type="SUPFAM" id="SSF51445">
    <property type="entry name" value="(Trans)glycosidases"/>
    <property type="match status" value="1"/>
</dbReference>
<evidence type="ECO:0000256" key="6">
    <source>
        <dbReference type="SAM" id="Phobius"/>
    </source>
</evidence>
<comment type="caution">
    <text evidence="8">The sequence shown here is derived from an EMBL/GenBank/DDBJ whole genome shotgun (WGS) entry which is preliminary data.</text>
</comment>
<dbReference type="PANTHER" id="PTHR30480:SF13">
    <property type="entry name" value="BETA-HEXOSAMINIDASE"/>
    <property type="match status" value="1"/>
</dbReference>
<evidence type="ECO:0000313" key="9">
    <source>
        <dbReference type="Proteomes" id="UP000030595"/>
    </source>
</evidence>
<dbReference type="InterPro" id="IPR019800">
    <property type="entry name" value="Glyco_hydro_3_AS"/>
</dbReference>
<keyword evidence="6" id="KW-0812">Transmembrane</keyword>
<dbReference type="AlphaFoldDB" id="A0A0A3J4R4"/>
<dbReference type="PROSITE" id="PS00775">
    <property type="entry name" value="GLYCOSYL_HYDROL_F3"/>
    <property type="match status" value="1"/>
</dbReference>
<dbReference type="eggNOG" id="COG1472">
    <property type="taxonomic scope" value="Bacteria"/>
</dbReference>
<keyword evidence="4" id="KW-0378">Hydrolase</keyword>
<name>A0A0A3J4R4_9BACL</name>
<dbReference type="EMBL" id="JPVQ01000003">
    <property type="protein sequence ID" value="KGR91916.1"/>
    <property type="molecule type" value="Genomic_DNA"/>
</dbReference>
<keyword evidence="5" id="KW-0326">Glycosidase</keyword>
<feature type="transmembrane region" description="Helical" evidence="6">
    <location>
        <begin position="7"/>
        <end position="25"/>
    </location>
</feature>
<dbReference type="InterPro" id="IPR050226">
    <property type="entry name" value="NagZ_Beta-hexosaminidase"/>
</dbReference>
<dbReference type="GO" id="GO:0009254">
    <property type="term" value="P:peptidoglycan turnover"/>
    <property type="evidence" value="ECO:0007669"/>
    <property type="project" value="TreeGrafter"/>
</dbReference>
<dbReference type="InterPro" id="IPR001764">
    <property type="entry name" value="Glyco_hydro_3_N"/>
</dbReference>
<evidence type="ECO:0000313" key="8">
    <source>
        <dbReference type="EMBL" id="KGR91916.1"/>
    </source>
</evidence>
<organism evidence="8 9">
    <name type="scientific">Ureibacillus massiliensis 4400831 = CIP 108448 = CCUG 49529</name>
    <dbReference type="NCBI Taxonomy" id="1211035"/>
    <lineage>
        <taxon>Bacteria</taxon>
        <taxon>Bacillati</taxon>
        <taxon>Bacillota</taxon>
        <taxon>Bacilli</taxon>
        <taxon>Bacillales</taxon>
        <taxon>Caryophanaceae</taxon>
        <taxon>Ureibacillus</taxon>
    </lineage>
</organism>
<dbReference type="Pfam" id="PF00933">
    <property type="entry name" value="Glyco_hydro_3"/>
    <property type="match status" value="1"/>
</dbReference>
<gene>
    <name evidence="8" type="ORF">CD30_03165</name>
</gene>
<proteinExistence type="inferred from homology"/>
<evidence type="ECO:0000259" key="7">
    <source>
        <dbReference type="Pfam" id="PF00933"/>
    </source>
</evidence>
<keyword evidence="6" id="KW-1133">Transmembrane helix</keyword>
<dbReference type="EC" id="3.2.1.52" evidence="3"/>
<evidence type="ECO:0000256" key="2">
    <source>
        <dbReference type="ARBA" id="ARBA00005336"/>
    </source>
</evidence>
<accession>A0A0A3J4R4</accession>
<dbReference type="GO" id="GO:0005975">
    <property type="term" value="P:carbohydrate metabolic process"/>
    <property type="evidence" value="ECO:0007669"/>
    <property type="project" value="InterPro"/>
</dbReference>
<dbReference type="Gene3D" id="3.20.20.300">
    <property type="entry name" value="Glycoside hydrolase, family 3, N-terminal domain"/>
    <property type="match status" value="1"/>
</dbReference>